<dbReference type="Gene3D" id="3.40.50.300">
    <property type="entry name" value="P-loop containing nucleotide triphosphate hydrolases"/>
    <property type="match status" value="2"/>
</dbReference>
<dbReference type="PROSITE" id="PS00674">
    <property type="entry name" value="AAA"/>
    <property type="match status" value="2"/>
</dbReference>
<keyword evidence="6" id="KW-1185">Reference proteome</keyword>
<evidence type="ECO:0000259" key="4">
    <source>
        <dbReference type="SMART" id="SM00382"/>
    </source>
</evidence>
<gene>
    <name evidence="5" type="ORF">HARCEL1_09620</name>
</gene>
<keyword evidence="1" id="KW-0547">Nucleotide-binding</keyword>
<dbReference type="SUPFAM" id="SSF52540">
    <property type="entry name" value="P-loop containing nucleoside triphosphate hydrolases"/>
    <property type="match status" value="2"/>
</dbReference>
<dbReference type="InterPro" id="IPR003959">
    <property type="entry name" value="ATPase_AAA_core"/>
</dbReference>
<dbReference type="PANTHER" id="PTHR23077:SF171">
    <property type="entry name" value="NUCLEAR VALOSIN-CONTAINING PROTEIN-LIKE"/>
    <property type="match status" value="1"/>
</dbReference>
<keyword evidence="5" id="KW-0540">Nuclease</keyword>
<dbReference type="GeneID" id="36512765"/>
<dbReference type="Pfam" id="PF00004">
    <property type="entry name" value="AAA"/>
    <property type="match status" value="2"/>
</dbReference>
<dbReference type="AlphaFoldDB" id="A0A2R4X2C3"/>
<dbReference type="KEGG" id="harc:HARCEL1_09620"/>
<reference evidence="5 6" key="1">
    <citation type="submission" date="2018-04" db="EMBL/GenBank/DDBJ databases">
        <title>Halococcoides cellulosivorans gen. nov., sp. nov., an extremely halophilic cellulose-utilizing haloarchaeon from hypersaline lakes.</title>
        <authorList>
            <person name="Sorokin D.Y."/>
            <person name="Toshchakov S.V."/>
            <person name="Samarov N.I."/>
            <person name="Korzhenkov A."/>
            <person name="Kublanov I.V."/>
        </authorList>
    </citation>
    <scope>NUCLEOTIDE SEQUENCE [LARGE SCALE GENOMIC DNA]</scope>
    <source>
        <strain evidence="5 6">HArcel1</strain>
    </source>
</reference>
<dbReference type="PANTHER" id="PTHR23077">
    <property type="entry name" value="AAA-FAMILY ATPASE"/>
    <property type="match status" value="1"/>
</dbReference>
<proteinExistence type="predicted"/>
<accession>A0A2R4X2C3</accession>
<feature type="domain" description="AAA+ ATPase" evidence="4">
    <location>
        <begin position="624"/>
        <end position="759"/>
    </location>
</feature>
<dbReference type="EMBL" id="CP028858">
    <property type="protein sequence ID" value="AWB27948.1"/>
    <property type="molecule type" value="Genomic_DNA"/>
</dbReference>
<dbReference type="GO" id="GO:0005524">
    <property type="term" value="F:ATP binding"/>
    <property type="evidence" value="ECO:0007669"/>
    <property type="project" value="UniProtKB-KW"/>
</dbReference>
<dbReference type="GO" id="GO:0016887">
    <property type="term" value="F:ATP hydrolysis activity"/>
    <property type="evidence" value="ECO:0007669"/>
    <property type="project" value="InterPro"/>
</dbReference>
<dbReference type="Proteomes" id="UP000244727">
    <property type="component" value="Chromosome"/>
</dbReference>
<evidence type="ECO:0000256" key="2">
    <source>
        <dbReference type="ARBA" id="ARBA00022840"/>
    </source>
</evidence>
<evidence type="ECO:0000256" key="3">
    <source>
        <dbReference type="ARBA" id="ARBA00023054"/>
    </source>
</evidence>
<evidence type="ECO:0000256" key="1">
    <source>
        <dbReference type="ARBA" id="ARBA00022741"/>
    </source>
</evidence>
<dbReference type="InterPro" id="IPR027417">
    <property type="entry name" value="P-loop_NTPase"/>
</dbReference>
<keyword evidence="2" id="KW-0067">ATP-binding</keyword>
<dbReference type="InterPro" id="IPR050168">
    <property type="entry name" value="AAA_ATPase_domain"/>
</dbReference>
<dbReference type="GO" id="GO:0004519">
    <property type="term" value="F:endonuclease activity"/>
    <property type="evidence" value="ECO:0007669"/>
    <property type="project" value="UniProtKB-KW"/>
</dbReference>
<name>A0A2R4X2C3_9EURY</name>
<keyword evidence="3" id="KW-0175">Coiled coil</keyword>
<keyword evidence="5" id="KW-0378">Hydrolase</keyword>
<dbReference type="InterPro" id="IPR003593">
    <property type="entry name" value="AAA+_ATPase"/>
</dbReference>
<dbReference type="Gene3D" id="1.10.8.60">
    <property type="match status" value="2"/>
</dbReference>
<organism evidence="5 6">
    <name type="scientific">Halococcoides cellulosivorans</name>
    <dbReference type="NCBI Taxonomy" id="1679096"/>
    <lineage>
        <taxon>Archaea</taxon>
        <taxon>Methanobacteriati</taxon>
        <taxon>Methanobacteriota</taxon>
        <taxon>Stenosarchaea group</taxon>
        <taxon>Halobacteria</taxon>
        <taxon>Halobacteriales</taxon>
        <taxon>Haloarculaceae</taxon>
        <taxon>Halococcoides</taxon>
    </lineage>
</organism>
<dbReference type="RefSeq" id="WP_108382881.1">
    <property type="nucleotide sequence ID" value="NZ_CP028858.1"/>
</dbReference>
<protein>
    <submittedName>
        <fullName evidence="5">Endonuclease</fullName>
    </submittedName>
</protein>
<dbReference type="FunFam" id="3.40.50.300:FF:001025">
    <property type="entry name" value="ATPase family, AAA domain-containing 2B"/>
    <property type="match status" value="1"/>
</dbReference>
<feature type="domain" description="AAA+ ATPase" evidence="4">
    <location>
        <begin position="339"/>
        <end position="475"/>
    </location>
</feature>
<dbReference type="InterPro" id="IPR003960">
    <property type="entry name" value="ATPase_AAA_CS"/>
</dbReference>
<evidence type="ECO:0000313" key="6">
    <source>
        <dbReference type="Proteomes" id="UP000244727"/>
    </source>
</evidence>
<sequence>MTPSDLSVDTRLADPAAFVHRVEDGAESWCDGHDDCSVVLRVLFPVYAVTYSYAVESLLPWDDGSRERSCAIVPGRSDIADAPLGQYAASACDPETVDPRAAYADLRESTLVLDRTIDRERAESWLPDRLDDVATAIERRRDRWRERQQTTSDDAEARRLQRKIDDHRGVDLLKDLRAETGLTEAVDQTADLVVHGCTALYLPTYVVELTDDSGGYCYVAGRPDPDADPETWTPGLEWPADVLTDAIDEVDSFEALGTIVGDHDASADRASVRSGTRGSEGIREPDSVRELDAASVLTPTPDRDFSDVGGNAELLSTLRRTIVDPLTHADRYASYGLSVVNGVLLHGPPGCGKTHVAGALAGELGFDYLDARPADLMSKYMGEPAVRVEDLFAIARANQPCLVFLDEIDGITAARDGSNANQSERQLVTQLLVELEAIDGEDVIVVGATNHLDDVDDAIRRSGRFDERIEVPPPDADARRAILEVHLRDRPTAEDLDLEPAVEVSAGFAGSDLERLVESAARRAMAADRPITGDDLASVARDAETSIDGWVGRYEFLARETDGTGRIVDPDDAEYLSAGSIVQREVKRSFDDVGGMDDLLETMGRTVLDPLRDRATYERYGLDPTSGILLYGPPGCGKSYVSRALAGELDQYFVQVGPATLTGETMGEPAQRVADLFAIARANQPCLVVLDEIDAIAGSRSEVGADSLQTMVNQLLTELESIDDERVIVVGTTNLPDDLDDAIRRSGRFDERIEVPPPDADARRAILEVQLADRPIADDIVWADLVEATAGYAASDLAHVADEAAQRALRADSVVTTERLLAAVECTESSIASWLDRYGGGDRTEASLSYIN</sequence>
<dbReference type="SMART" id="SM00382">
    <property type="entry name" value="AAA"/>
    <property type="match status" value="2"/>
</dbReference>
<keyword evidence="5" id="KW-0255">Endonuclease</keyword>
<evidence type="ECO:0000313" key="5">
    <source>
        <dbReference type="EMBL" id="AWB27948.1"/>
    </source>
</evidence>